<dbReference type="AlphaFoldDB" id="A0A1Y3M8A0"/>
<evidence type="ECO:0000313" key="1">
    <source>
        <dbReference type="EMBL" id="OUM46659.1"/>
    </source>
</evidence>
<dbReference type="Proteomes" id="UP000195321">
    <property type="component" value="Unassembled WGS sequence"/>
</dbReference>
<comment type="caution">
    <text evidence="1">The sequence shown here is derived from an EMBL/GenBank/DDBJ whole genome shotgun (WGS) entry which is preliminary data.</text>
</comment>
<organism evidence="1 2">
    <name type="scientific">Bacillus pseudomycoides</name>
    <dbReference type="NCBI Taxonomy" id="64104"/>
    <lineage>
        <taxon>Bacteria</taxon>
        <taxon>Bacillati</taxon>
        <taxon>Bacillota</taxon>
        <taxon>Bacilli</taxon>
        <taxon>Bacillales</taxon>
        <taxon>Bacillaceae</taxon>
        <taxon>Bacillus</taxon>
        <taxon>Bacillus cereus group</taxon>
    </lineage>
</organism>
<accession>A0A1Y3M8A0</accession>
<evidence type="ECO:0000313" key="2">
    <source>
        <dbReference type="Proteomes" id="UP000195321"/>
    </source>
</evidence>
<reference evidence="1 2" key="1">
    <citation type="submission" date="2017-02" db="EMBL/GenBank/DDBJ databases">
        <title>Bacillus pseudomycoides isolate FSL K6-0042.</title>
        <authorList>
            <person name="Kovac J."/>
        </authorList>
    </citation>
    <scope>NUCLEOTIDE SEQUENCE [LARGE SCALE GENOMIC DNA]</scope>
    <source>
        <strain evidence="1 2">FSL K6-0042</strain>
    </source>
</reference>
<proteinExistence type="predicted"/>
<sequence length="79" mass="9466">MNCRRIIGIRVTREILKIMGAKIFLLKYNKKRNPYHKDSATGNNKNINNKKNYLYYSLYSNNIILRNIYINPVCITWQL</sequence>
<gene>
    <name evidence="1" type="ORF">BW425_22570</name>
</gene>
<name>A0A1Y3M8A0_9BACI</name>
<dbReference type="EMBL" id="MWPX01000038">
    <property type="protein sequence ID" value="OUM46659.1"/>
    <property type="molecule type" value="Genomic_DNA"/>
</dbReference>
<protein>
    <submittedName>
        <fullName evidence="1">Uncharacterized protein</fullName>
    </submittedName>
</protein>